<dbReference type="OrthoDB" id="323926at2"/>
<evidence type="ECO:0000313" key="14">
    <source>
        <dbReference type="Proteomes" id="UP000198348"/>
    </source>
</evidence>
<feature type="binding site" evidence="11">
    <location>
        <position position="123"/>
    </location>
    <ligand>
        <name>glycerol</name>
        <dbReference type="ChEBI" id="CHEBI:17754"/>
    </ligand>
</feature>
<evidence type="ECO:0000256" key="3">
    <source>
        <dbReference type="ARBA" id="ARBA00022723"/>
    </source>
</evidence>
<evidence type="ECO:0000256" key="2">
    <source>
        <dbReference type="ARBA" id="ARBA00022516"/>
    </source>
</evidence>
<dbReference type="GO" id="GO:0016614">
    <property type="term" value="F:oxidoreductase activity, acting on CH-OH group of donors"/>
    <property type="evidence" value="ECO:0007669"/>
    <property type="project" value="InterPro"/>
</dbReference>
<keyword evidence="3 10" id="KW-0479">Metal-binding</keyword>
<feature type="binding site" evidence="10">
    <location>
        <position position="264"/>
    </location>
    <ligand>
        <name>glycerol</name>
        <dbReference type="ChEBI" id="CHEBI:17754"/>
    </ligand>
</feature>
<keyword evidence="7" id="KW-0443">Lipid metabolism</keyword>
<dbReference type="PANTHER" id="PTHR43616:SF5">
    <property type="entry name" value="GLYCEROL DEHYDROGENASE 1"/>
    <property type="match status" value="1"/>
</dbReference>
<feature type="binding site" evidence="10">
    <location>
        <position position="170"/>
    </location>
    <ligand>
        <name>glycerol</name>
        <dbReference type="ChEBI" id="CHEBI:17754"/>
    </ligand>
</feature>
<gene>
    <name evidence="13" type="ORF">SAMN06265360_11849</name>
</gene>
<dbReference type="Pfam" id="PF13685">
    <property type="entry name" value="Fe-ADH_2"/>
    <property type="match status" value="1"/>
</dbReference>
<keyword evidence="6 12" id="KW-0520">NAD</keyword>
<dbReference type="PIRSF" id="PIRSF000112">
    <property type="entry name" value="Glycerol_dehydrogenase"/>
    <property type="match status" value="1"/>
</dbReference>
<dbReference type="Proteomes" id="UP000198348">
    <property type="component" value="Unassembled WGS sequence"/>
</dbReference>
<evidence type="ECO:0000256" key="9">
    <source>
        <dbReference type="ARBA" id="ARBA00023264"/>
    </source>
</evidence>
<dbReference type="Gene3D" id="3.40.50.1970">
    <property type="match status" value="1"/>
</dbReference>
<protein>
    <submittedName>
        <fullName evidence="13">Glycerol-1-phosphate dehydrogenase [NAD(P)+]</fullName>
    </submittedName>
</protein>
<keyword evidence="9" id="KW-1208">Phospholipid metabolism</keyword>
<evidence type="ECO:0000256" key="12">
    <source>
        <dbReference type="PIRSR" id="PIRSR000112-3"/>
    </source>
</evidence>
<dbReference type="InterPro" id="IPR016205">
    <property type="entry name" value="Glycerol_DH"/>
</dbReference>
<keyword evidence="2" id="KW-0444">Lipid biosynthesis</keyword>
<dbReference type="EMBL" id="FZNW01000018">
    <property type="protein sequence ID" value="SNR76829.1"/>
    <property type="molecule type" value="Genomic_DNA"/>
</dbReference>
<reference evidence="13 14" key="1">
    <citation type="submission" date="2017-06" db="EMBL/GenBank/DDBJ databases">
        <authorList>
            <person name="Kim H.J."/>
            <person name="Triplett B.A."/>
        </authorList>
    </citation>
    <scope>NUCLEOTIDE SEQUENCE [LARGE SCALE GENOMIC DNA]</scope>
    <source>
        <strain evidence="13 14">DSM 45207</strain>
    </source>
</reference>
<comment type="cofactor">
    <cofactor evidence="10">
        <name>Zn(2+)</name>
        <dbReference type="ChEBI" id="CHEBI:29105"/>
    </cofactor>
    <text evidence="10">Binds 1 zinc ion per subunit.</text>
</comment>
<dbReference type="InterPro" id="IPR032837">
    <property type="entry name" value="G1PDH"/>
</dbReference>
<proteinExistence type="predicted"/>
<dbReference type="GO" id="GO:0008654">
    <property type="term" value="P:phospholipid biosynthetic process"/>
    <property type="evidence" value="ECO:0007669"/>
    <property type="project" value="UniProtKB-KW"/>
</dbReference>
<evidence type="ECO:0000256" key="6">
    <source>
        <dbReference type="ARBA" id="ARBA00023027"/>
    </source>
</evidence>
<keyword evidence="4" id="KW-0521">NADP</keyword>
<organism evidence="13 14">
    <name type="scientific">Haloechinothrix alba</name>
    <dbReference type="NCBI Taxonomy" id="664784"/>
    <lineage>
        <taxon>Bacteria</taxon>
        <taxon>Bacillati</taxon>
        <taxon>Actinomycetota</taxon>
        <taxon>Actinomycetes</taxon>
        <taxon>Pseudonocardiales</taxon>
        <taxon>Pseudonocardiaceae</taxon>
        <taxon>Haloechinothrix</taxon>
    </lineage>
</organism>
<dbReference type="CDD" id="cd08174">
    <property type="entry name" value="G1PDH-like"/>
    <property type="match status" value="1"/>
</dbReference>
<evidence type="ECO:0000256" key="4">
    <source>
        <dbReference type="ARBA" id="ARBA00022857"/>
    </source>
</evidence>
<evidence type="ECO:0000256" key="5">
    <source>
        <dbReference type="ARBA" id="ARBA00023002"/>
    </source>
</evidence>
<dbReference type="SUPFAM" id="SSF56796">
    <property type="entry name" value="Dehydroquinate synthase-like"/>
    <property type="match status" value="1"/>
</dbReference>
<dbReference type="RefSeq" id="WP_089302637.1">
    <property type="nucleotide sequence ID" value="NZ_FZNW01000018.1"/>
</dbReference>
<keyword evidence="10" id="KW-0862">Zinc</keyword>
<dbReference type="GO" id="GO:0046872">
    <property type="term" value="F:metal ion binding"/>
    <property type="evidence" value="ECO:0007669"/>
    <property type="project" value="UniProtKB-KW"/>
</dbReference>
<evidence type="ECO:0000256" key="7">
    <source>
        <dbReference type="ARBA" id="ARBA00023098"/>
    </source>
</evidence>
<feature type="binding site" evidence="12">
    <location>
        <position position="127"/>
    </location>
    <ligand>
        <name>NAD(+)</name>
        <dbReference type="ChEBI" id="CHEBI:57540"/>
    </ligand>
</feature>
<keyword evidence="1" id="KW-0963">Cytoplasm</keyword>
<sequence>MPLLARMIESPLTVDIRRGAIDRLGELLADGRISSGGRVAIAVGPGLGDEVASTLEPQLRQATIVRVEGGSIDSARELAHSLRESFYDAIIGIGGGQTLDVTKYAASLVGIPMVSVATSLTHDGLASPVASLQHNGRKGSHGVHIPLAVVVDLDYVHRSPARWLRAGIGEAVSNLSALSDWWLAHKQLGATVDGLATAFARSGAEAVLYHQESIESDAFLNTLAQALVLSGLAMSVAGTSQPCSGACHEISHAIDALYPGSAKHGEQVAVGALFATYLRGDEVLGTMDACMRRHGVARLPADIGLTREQFCAAVEAAPSTRPDRYTILESRELDEDQIRKNVDAFIETFDR</sequence>
<accession>A0A238Z1T2</accession>
<evidence type="ECO:0000256" key="11">
    <source>
        <dbReference type="PIRSR" id="PIRSR000112-2"/>
    </source>
</evidence>
<evidence type="ECO:0000256" key="8">
    <source>
        <dbReference type="ARBA" id="ARBA00023209"/>
    </source>
</evidence>
<keyword evidence="14" id="KW-1185">Reference proteome</keyword>
<evidence type="ECO:0000313" key="13">
    <source>
        <dbReference type="EMBL" id="SNR76829.1"/>
    </source>
</evidence>
<feature type="binding site" evidence="12">
    <location>
        <begin position="96"/>
        <end position="100"/>
    </location>
    <ligand>
        <name>NAD(+)</name>
        <dbReference type="ChEBI" id="CHEBI:57540"/>
    </ligand>
</feature>
<keyword evidence="8" id="KW-0594">Phospholipid biosynthesis</keyword>
<keyword evidence="5" id="KW-0560">Oxidoreductase</keyword>
<dbReference type="Gene3D" id="1.20.1090.10">
    <property type="entry name" value="Dehydroquinate synthase-like - alpha domain"/>
    <property type="match status" value="1"/>
</dbReference>
<name>A0A238Z1T2_9PSEU</name>
<dbReference type="PANTHER" id="PTHR43616">
    <property type="entry name" value="GLYCEROL DEHYDROGENASE"/>
    <property type="match status" value="1"/>
</dbReference>
<evidence type="ECO:0000256" key="1">
    <source>
        <dbReference type="ARBA" id="ARBA00022490"/>
    </source>
</evidence>
<evidence type="ECO:0000256" key="10">
    <source>
        <dbReference type="PIRSR" id="PIRSR000112-1"/>
    </source>
</evidence>
<feature type="binding site" evidence="10">
    <location>
        <position position="248"/>
    </location>
    <ligand>
        <name>glycerol</name>
        <dbReference type="ChEBI" id="CHEBI:17754"/>
    </ligand>
</feature>
<dbReference type="AlphaFoldDB" id="A0A238Z1T2"/>